<dbReference type="RefSeq" id="WP_207574290.1">
    <property type="nucleotide sequence ID" value="NZ_JAFNME010000004.1"/>
</dbReference>
<protein>
    <submittedName>
        <fullName evidence="3">Chalcone isomerase family protein</fullName>
    </submittedName>
</protein>
<proteinExistence type="predicted"/>
<feature type="chain" id="PRO_5037749762" evidence="1">
    <location>
        <begin position="30"/>
        <end position="204"/>
    </location>
</feature>
<evidence type="ECO:0000259" key="2">
    <source>
        <dbReference type="Pfam" id="PF16036"/>
    </source>
</evidence>
<organism evidence="3 4">
    <name type="scientific">Comamonas denitrificans</name>
    <dbReference type="NCBI Taxonomy" id="117506"/>
    <lineage>
        <taxon>Bacteria</taxon>
        <taxon>Pseudomonadati</taxon>
        <taxon>Pseudomonadota</taxon>
        <taxon>Betaproteobacteria</taxon>
        <taxon>Burkholderiales</taxon>
        <taxon>Comamonadaceae</taxon>
        <taxon>Comamonas</taxon>
    </lineage>
</organism>
<keyword evidence="1" id="KW-0732">Signal</keyword>
<dbReference type="AlphaFoldDB" id="A0A939GYR9"/>
<dbReference type="SUPFAM" id="SSF54626">
    <property type="entry name" value="Chalcone isomerase"/>
    <property type="match status" value="1"/>
</dbReference>
<dbReference type="Proteomes" id="UP000664731">
    <property type="component" value="Unassembled WGS sequence"/>
</dbReference>
<name>A0A939GYR9_9BURK</name>
<dbReference type="InterPro" id="IPR016087">
    <property type="entry name" value="Chalcone_isomerase"/>
</dbReference>
<accession>A0A939GYR9</accession>
<feature type="signal peptide" evidence="1">
    <location>
        <begin position="1"/>
        <end position="29"/>
    </location>
</feature>
<evidence type="ECO:0000256" key="1">
    <source>
        <dbReference type="SAM" id="SignalP"/>
    </source>
</evidence>
<dbReference type="Gene3D" id="3.50.70.10">
    <property type="match status" value="1"/>
</dbReference>
<keyword evidence="4" id="KW-1185">Reference proteome</keyword>
<feature type="domain" description="Chalcone isomerase" evidence="2">
    <location>
        <begin position="36"/>
        <end position="195"/>
    </location>
</feature>
<dbReference type="Pfam" id="PF16036">
    <property type="entry name" value="Chalcone_3"/>
    <property type="match status" value="1"/>
</dbReference>
<comment type="caution">
    <text evidence="3">The sequence shown here is derived from an EMBL/GenBank/DDBJ whole genome shotgun (WGS) entry which is preliminary data.</text>
</comment>
<gene>
    <name evidence="3" type="ORF">J1777_02660</name>
</gene>
<keyword evidence="3" id="KW-0413">Isomerase</keyword>
<evidence type="ECO:0000313" key="4">
    <source>
        <dbReference type="Proteomes" id="UP000664731"/>
    </source>
</evidence>
<dbReference type="EMBL" id="JAFNME010000004">
    <property type="protein sequence ID" value="MBO1248740.1"/>
    <property type="molecule type" value="Genomic_DNA"/>
</dbReference>
<dbReference type="InterPro" id="IPR036298">
    <property type="entry name" value="Chalcone_isomerase_sf"/>
</dbReference>
<dbReference type="InterPro" id="IPR016088">
    <property type="entry name" value="Chalcone_isomerase_3-sand"/>
</dbReference>
<reference evidence="3" key="1">
    <citation type="submission" date="2021-03" db="EMBL/GenBank/DDBJ databases">
        <title>Comamonas denitrificans.</title>
        <authorList>
            <person name="Finster K."/>
        </authorList>
    </citation>
    <scope>NUCLEOTIDE SEQUENCE</scope>
    <source>
        <strain evidence="3">MM2021_4</strain>
    </source>
</reference>
<dbReference type="GO" id="GO:0016872">
    <property type="term" value="F:intramolecular lyase activity"/>
    <property type="evidence" value="ECO:0007669"/>
    <property type="project" value="InterPro"/>
</dbReference>
<sequence length="204" mass="22284">MLHAVHCFRVFLPALALVAVLTSAVRAHAAPPPEPAESFTLAGQTLVLNGSGTRHKAVFKVYNAHLYLPHKAQSYAQIAQMPGAKRLEIHMLRDIDANELGKLFTKGIEHNTPRQHLGQVLPSVVQMGALFAHEKRLRKGDSFALDWVPEAGLTISINGQARQPQFADPLFFNALLSIWLGEQPADSPLKQALLGLQTPPLDAN</sequence>
<evidence type="ECO:0000313" key="3">
    <source>
        <dbReference type="EMBL" id="MBO1248740.1"/>
    </source>
</evidence>